<dbReference type="GO" id="GO:0000049">
    <property type="term" value="F:tRNA binding"/>
    <property type="evidence" value="ECO:0007669"/>
    <property type="project" value="UniProtKB-KW"/>
</dbReference>
<evidence type="ECO:0000256" key="3">
    <source>
        <dbReference type="ARBA" id="ARBA00048548"/>
    </source>
</evidence>
<dbReference type="Pfam" id="PF00009">
    <property type="entry name" value="GTP_EFTU"/>
    <property type="match status" value="1"/>
</dbReference>
<dbReference type="InterPro" id="IPR047043">
    <property type="entry name" value="BipA_III"/>
</dbReference>
<keyword evidence="4" id="KW-0694">RNA-binding</keyword>
<organism evidence="6 7">
    <name type="scientific">Herbinix hemicellulosilytica</name>
    <dbReference type="NCBI Taxonomy" id="1564487"/>
    <lineage>
        <taxon>Bacteria</taxon>
        <taxon>Bacillati</taxon>
        <taxon>Bacillota</taxon>
        <taxon>Clostridia</taxon>
        <taxon>Lachnospirales</taxon>
        <taxon>Lachnospiraceae</taxon>
        <taxon>Herbinix</taxon>
    </lineage>
</organism>
<comment type="similarity">
    <text evidence="4">Belongs to the TRAFAC class translation factor GTPase superfamily. Classic translation factor GTPase family. BipA subfamily.</text>
</comment>
<keyword evidence="4" id="KW-0378">Hydrolase</keyword>
<sequence>MKRHDVRNVAIIAHVDHGKTTLVDGLLKQSGVFRSNQFVMERVLDSNDLERERGITILSKNTAVTYNGIKINIVDTPGHADFGGEVERVLKMVDGVILVVDAFEGPMPQTKFVLKNALDLSLPVIVCVNKIDRPEARPMEVVDEVLELLIELDADEKQLDCPFIFASAKAGFASFSPDEKTDSLKPLFDTIINYIPAPEGDPDQGTQILISTIDYNEYVGRIGIGKVERGTIRVNDDVVIVNAHNPDQSNRVKVSKLYEFDGLKRVEVTEATIGSIVAVSGIADIHIGDTICSPDRPEPLPFQKISEPTIAMYFNVNDSPFAGTEGKYVTSRHLRDRLFRELNTDVSLRVEETDTTESFKVSGRGELHLSILIENMRREGYEFSVSKPEVLYKEDEKGNRLEPMERALIDVPDEYTGIVIEKLGQRKGELINMRPTGTGNTRLEFSIPSRGLIGYRGEFLTDTKGTGIMNTIFDGYGPYKGDIQYRKTGSLIAFETGESTAYGLYNAQERGILFIGPGTKVYCGMVVGQNPKSEDIEVNVCKRKQLTNMRAAGSDEALRLTPPKILSLEQALDFIETDELLEITPKSLRIRKKILDSTQRMRERRNRTGS</sequence>
<protein>
    <recommendedName>
        <fullName evidence="4">Large ribosomal subunit assembly factor BipA</fullName>
        <ecNumber evidence="4">3.6.5.-</ecNumber>
    </recommendedName>
    <alternativeName>
        <fullName evidence="4">GTP-binding protein BipA</fullName>
    </alternativeName>
</protein>
<keyword evidence="4" id="KW-0963">Cytoplasm</keyword>
<dbReference type="InterPro" id="IPR004161">
    <property type="entry name" value="EFTu-like_2"/>
</dbReference>
<dbReference type="GO" id="GO:0019843">
    <property type="term" value="F:rRNA binding"/>
    <property type="evidence" value="ECO:0007669"/>
    <property type="project" value="UniProtKB-KW"/>
</dbReference>
<dbReference type="Proteomes" id="UP000236497">
    <property type="component" value="Unassembled WGS sequence"/>
</dbReference>
<dbReference type="EC" id="3.6.5.-" evidence="4"/>
<dbReference type="InterPro" id="IPR006298">
    <property type="entry name" value="BipA"/>
</dbReference>
<dbReference type="OrthoDB" id="9801591at2"/>
<comment type="catalytic activity">
    <reaction evidence="3 4">
        <text>GTP + H2O = GDP + phosphate + H(+)</text>
        <dbReference type="Rhea" id="RHEA:19669"/>
        <dbReference type="ChEBI" id="CHEBI:15377"/>
        <dbReference type="ChEBI" id="CHEBI:15378"/>
        <dbReference type="ChEBI" id="CHEBI:37565"/>
        <dbReference type="ChEBI" id="CHEBI:43474"/>
        <dbReference type="ChEBI" id="CHEBI:58189"/>
    </reaction>
</comment>
<proteinExistence type="inferred from homology"/>
<dbReference type="InterPro" id="IPR048876">
    <property type="entry name" value="BipA_C"/>
</dbReference>
<dbReference type="Gene3D" id="3.30.70.870">
    <property type="entry name" value="Elongation Factor G (Translational Gtpase), domain 3"/>
    <property type="match status" value="1"/>
</dbReference>
<dbReference type="CDD" id="cd01891">
    <property type="entry name" value="TypA_BipA"/>
    <property type="match status" value="1"/>
</dbReference>
<dbReference type="InterPro" id="IPR031157">
    <property type="entry name" value="G_TR_CS"/>
</dbReference>
<reference evidence="6 7" key="1">
    <citation type="submission" date="2015-06" db="EMBL/GenBank/DDBJ databases">
        <authorList>
            <person name="Wibberg Daniel"/>
        </authorList>
    </citation>
    <scope>NUCLEOTIDE SEQUENCE [LARGE SCALE GENOMIC DNA]</scope>
    <source>
        <strain evidence="6 7">T3/55T</strain>
    </source>
</reference>
<dbReference type="InterPro" id="IPR027417">
    <property type="entry name" value="P-loop_NTPase"/>
</dbReference>
<dbReference type="InterPro" id="IPR009000">
    <property type="entry name" value="Transl_B-barrel_sf"/>
</dbReference>
<dbReference type="InterPro" id="IPR047041">
    <property type="entry name" value="BipA_GTP-bd_dom"/>
</dbReference>
<dbReference type="Gene3D" id="2.40.50.250">
    <property type="entry name" value="bipa protein"/>
    <property type="match status" value="1"/>
</dbReference>
<name>A0A0H5SEV2_HERHM</name>
<gene>
    <name evidence="6" type="primary">typA</name>
    <name evidence="4" type="synonym">bipA</name>
    <name evidence="6" type="ORF">HHT355_0162</name>
</gene>
<dbReference type="CDD" id="cd03710">
    <property type="entry name" value="BipA_TypA_C"/>
    <property type="match status" value="1"/>
</dbReference>
<dbReference type="PROSITE" id="PS00301">
    <property type="entry name" value="G_TR_1"/>
    <property type="match status" value="1"/>
</dbReference>
<dbReference type="FunFam" id="3.30.70.870:FF:000003">
    <property type="entry name" value="GTP-binding protein TypA"/>
    <property type="match status" value="1"/>
</dbReference>
<evidence type="ECO:0000256" key="4">
    <source>
        <dbReference type="HAMAP-Rule" id="MF_00849"/>
    </source>
</evidence>
<dbReference type="SUPFAM" id="SSF52540">
    <property type="entry name" value="P-loop containing nucleoside triphosphate hydrolases"/>
    <property type="match status" value="1"/>
</dbReference>
<keyword evidence="4" id="KW-0699">rRNA-binding</keyword>
<dbReference type="InterPro" id="IPR035647">
    <property type="entry name" value="EFG_III/V"/>
</dbReference>
<dbReference type="GO" id="GO:0010467">
    <property type="term" value="P:gene expression"/>
    <property type="evidence" value="ECO:0007669"/>
    <property type="project" value="UniProtKB-ARBA"/>
</dbReference>
<feature type="binding site" evidence="4">
    <location>
        <begin position="129"/>
        <end position="132"/>
    </location>
    <ligand>
        <name>GTP</name>
        <dbReference type="ChEBI" id="CHEBI:37565"/>
    </ligand>
</feature>
<dbReference type="PROSITE" id="PS51722">
    <property type="entry name" value="G_TR_2"/>
    <property type="match status" value="1"/>
</dbReference>
<dbReference type="InterPro" id="IPR035651">
    <property type="entry name" value="BipA_V"/>
</dbReference>
<dbReference type="PRINTS" id="PR00315">
    <property type="entry name" value="ELONGATNFCT"/>
</dbReference>
<evidence type="ECO:0000256" key="2">
    <source>
        <dbReference type="ARBA" id="ARBA00023134"/>
    </source>
</evidence>
<dbReference type="GO" id="GO:0000027">
    <property type="term" value="P:ribosomal large subunit assembly"/>
    <property type="evidence" value="ECO:0007669"/>
    <property type="project" value="UniProtKB-UniRule"/>
</dbReference>
<dbReference type="GO" id="GO:0005829">
    <property type="term" value="C:cytosol"/>
    <property type="evidence" value="ECO:0007669"/>
    <property type="project" value="TreeGrafter"/>
</dbReference>
<dbReference type="PANTHER" id="PTHR42908:SF8">
    <property type="entry name" value="TR-TYPE G DOMAIN-CONTAINING PROTEIN"/>
    <property type="match status" value="1"/>
</dbReference>
<dbReference type="NCBIfam" id="TIGR01394">
    <property type="entry name" value="TypA_BipA"/>
    <property type="match status" value="1"/>
</dbReference>
<keyword evidence="7" id="KW-1185">Reference proteome</keyword>
<dbReference type="CDD" id="cd03691">
    <property type="entry name" value="BipA_TypA_II"/>
    <property type="match status" value="1"/>
</dbReference>
<dbReference type="InterPro" id="IPR000795">
    <property type="entry name" value="T_Tr_GTP-bd_dom"/>
</dbReference>
<dbReference type="Gene3D" id="2.40.30.10">
    <property type="entry name" value="Translation factors"/>
    <property type="match status" value="1"/>
</dbReference>
<keyword evidence="4" id="KW-0690">Ribosome biogenesis</keyword>
<dbReference type="RefSeq" id="WP_103201563.1">
    <property type="nucleotide sequence ID" value="NZ_CVTD020000007.1"/>
</dbReference>
<accession>A0A0H5SEV2</accession>
<dbReference type="FunFam" id="3.40.50.300:FF:000055">
    <property type="entry name" value="GTP-binding protein TypA"/>
    <property type="match status" value="1"/>
</dbReference>
<dbReference type="CDD" id="cd16263">
    <property type="entry name" value="BipA_III"/>
    <property type="match status" value="1"/>
</dbReference>
<evidence type="ECO:0000259" key="5">
    <source>
        <dbReference type="PROSITE" id="PS51722"/>
    </source>
</evidence>
<dbReference type="Pfam" id="PF21018">
    <property type="entry name" value="BipA_C"/>
    <property type="match status" value="1"/>
</dbReference>
<dbReference type="SUPFAM" id="SSF54980">
    <property type="entry name" value="EF-G C-terminal domain-like"/>
    <property type="match status" value="2"/>
</dbReference>
<dbReference type="GO" id="GO:0005525">
    <property type="term" value="F:GTP binding"/>
    <property type="evidence" value="ECO:0007669"/>
    <property type="project" value="UniProtKB-UniRule"/>
</dbReference>
<evidence type="ECO:0000313" key="6">
    <source>
        <dbReference type="EMBL" id="CRZ33376.1"/>
    </source>
</evidence>
<dbReference type="FunFam" id="3.30.70.240:FF:000002">
    <property type="entry name" value="GTP-binding protein TypA"/>
    <property type="match status" value="1"/>
</dbReference>
<dbReference type="Gene3D" id="3.40.50.300">
    <property type="entry name" value="P-loop containing nucleotide triphosphate hydrolases"/>
    <property type="match status" value="1"/>
</dbReference>
<dbReference type="Pfam" id="PF03144">
    <property type="entry name" value="GTP_EFTU_D2"/>
    <property type="match status" value="1"/>
</dbReference>
<dbReference type="GO" id="GO:0009409">
    <property type="term" value="P:response to cold"/>
    <property type="evidence" value="ECO:0007669"/>
    <property type="project" value="UniProtKB-ARBA"/>
</dbReference>
<dbReference type="HAMAP" id="MF_00849">
    <property type="entry name" value="BipA"/>
    <property type="match status" value="1"/>
</dbReference>
<comment type="subcellular location">
    <subcellularLocation>
        <location evidence="4">Cytoplasm</location>
    </subcellularLocation>
    <text evidence="4">Binds to ribosomes.</text>
</comment>
<dbReference type="SMART" id="SM00838">
    <property type="entry name" value="EFG_C"/>
    <property type="match status" value="1"/>
</dbReference>
<dbReference type="EMBL" id="CVTD020000007">
    <property type="protein sequence ID" value="CRZ33376.1"/>
    <property type="molecule type" value="Genomic_DNA"/>
</dbReference>
<evidence type="ECO:0000313" key="7">
    <source>
        <dbReference type="Proteomes" id="UP000236497"/>
    </source>
</evidence>
<dbReference type="InterPro" id="IPR000640">
    <property type="entry name" value="EFG_V-like"/>
</dbReference>
<feature type="domain" description="Tr-type G" evidence="5">
    <location>
        <begin position="4"/>
        <end position="199"/>
    </location>
</feature>
<dbReference type="InterPro" id="IPR047042">
    <property type="entry name" value="BipA_II"/>
</dbReference>
<dbReference type="PANTHER" id="PTHR42908">
    <property type="entry name" value="TRANSLATION ELONGATION FACTOR-RELATED"/>
    <property type="match status" value="1"/>
</dbReference>
<dbReference type="Pfam" id="PF00679">
    <property type="entry name" value="EFG_C"/>
    <property type="match status" value="1"/>
</dbReference>
<dbReference type="FunFam" id="2.40.30.10:FF:000016">
    <property type="entry name" value="GTP-binding protein TypA"/>
    <property type="match status" value="1"/>
</dbReference>
<dbReference type="GO" id="GO:0043022">
    <property type="term" value="F:ribosome binding"/>
    <property type="evidence" value="ECO:0007669"/>
    <property type="project" value="UniProtKB-UniRule"/>
</dbReference>
<evidence type="ECO:0000256" key="1">
    <source>
        <dbReference type="ARBA" id="ARBA00022741"/>
    </source>
</evidence>
<keyword evidence="4" id="KW-0820">tRNA-binding</keyword>
<dbReference type="InterPro" id="IPR042116">
    <property type="entry name" value="TypA/BipA_C"/>
</dbReference>
<keyword evidence="2 4" id="KW-0342">GTP-binding</keyword>
<dbReference type="AlphaFoldDB" id="A0A0H5SEV2"/>
<dbReference type="GO" id="GO:1990904">
    <property type="term" value="C:ribonucleoprotein complex"/>
    <property type="evidence" value="ECO:0007669"/>
    <property type="project" value="TreeGrafter"/>
</dbReference>
<dbReference type="Gene3D" id="3.30.70.240">
    <property type="match status" value="1"/>
</dbReference>
<dbReference type="FunFam" id="2.40.50.250:FF:000001">
    <property type="entry name" value="GTP-binding protein TypA"/>
    <property type="match status" value="1"/>
</dbReference>
<keyword evidence="1 4" id="KW-0547">Nucleotide-binding</keyword>
<dbReference type="NCBIfam" id="TIGR00231">
    <property type="entry name" value="small_GTP"/>
    <property type="match status" value="1"/>
</dbReference>
<comment type="subunit">
    <text evidence="4">Monomer.</text>
</comment>
<dbReference type="InterPro" id="IPR005225">
    <property type="entry name" value="Small_GTP-bd"/>
</dbReference>
<dbReference type="SUPFAM" id="SSF50447">
    <property type="entry name" value="Translation proteins"/>
    <property type="match status" value="1"/>
</dbReference>
<feature type="binding site" evidence="4">
    <location>
        <begin position="16"/>
        <end position="21"/>
    </location>
    <ligand>
        <name>GTP</name>
        <dbReference type="ChEBI" id="CHEBI:37565"/>
    </ligand>
</feature>
<dbReference type="GO" id="GO:0003924">
    <property type="term" value="F:GTPase activity"/>
    <property type="evidence" value="ECO:0007669"/>
    <property type="project" value="UniProtKB-UniRule"/>
</dbReference>
<comment type="function">
    <text evidence="4">A 50S ribosomal subunit assembly protein with GTPase activity, required for 50S subunit assembly at low temperatures, may also play a role in translation. Binds GTP and analogs. Binds the 70S ribosome between the 30S and 50S subunits, in a similar position as ribosome-bound EF-G; it contacts a number of ribosomal proteins, both rRNAs and the A-site tRNA.</text>
</comment>